<gene>
    <name evidence="1" type="ORF">PMAYCL1PPCAC_17156</name>
</gene>
<dbReference type="EMBL" id="BTRK01000004">
    <property type="protein sequence ID" value="GMR46961.1"/>
    <property type="molecule type" value="Genomic_DNA"/>
</dbReference>
<dbReference type="AlphaFoldDB" id="A0AAN5CM73"/>
<name>A0AAN5CM73_9BILA</name>
<reference evidence="2" key="1">
    <citation type="submission" date="2022-10" db="EMBL/GenBank/DDBJ databases">
        <title>Genome assembly of Pristionchus species.</title>
        <authorList>
            <person name="Yoshida K."/>
            <person name="Sommer R.J."/>
        </authorList>
    </citation>
    <scope>NUCLEOTIDE SEQUENCE [LARGE SCALE GENOMIC DNA]</scope>
    <source>
        <strain evidence="2">RS5460</strain>
    </source>
</reference>
<organism evidence="1 2">
    <name type="scientific">Pristionchus mayeri</name>
    <dbReference type="NCBI Taxonomy" id="1317129"/>
    <lineage>
        <taxon>Eukaryota</taxon>
        <taxon>Metazoa</taxon>
        <taxon>Ecdysozoa</taxon>
        <taxon>Nematoda</taxon>
        <taxon>Chromadorea</taxon>
        <taxon>Rhabditida</taxon>
        <taxon>Rhabditina</taxon>
        <taxon>Diplogasteromorpha</taxon>
        <taxon>Diplogasteroidea</taxon>
        <taxon>Neodiplogasteridae</taxon>
        <taxon>Pristionchus</taxon>
    </lineage>
</organism>
<dbReference type="Proteomes" id="UP001328107">
    <property type="component" value="Unassembled WGS sequence"/>
</dbReference>
<dbReference type="PANTHER" id="PTHR34401">
    <property type="entry name" value="PROTEIN CBG12388-RELATED"/>
    <property type="match status" value="1"/>
</dbReference>
<comment type="caution">
    <text evidence="1">The sequence shown here is derived from an EMBL/GenBank/DDBJ whole genome shotgun (WGS) entry which is preliminary data.</text>
</comment>
<dbReference type="PANTHER" id="PTHR34401:SF3">
    <property type="entry name" value="DB DOMAIN-CONTAINING PROTEIN"/>
    <property type="match status" value="1"/>
</dbReference>
<proteinExistence type="predicted"/>
<evidence type="ECO:0000313" key="1">
    <source>
        <dbReference type="EMBL" id="GMR46961.1"/>
    </source>
</evidence>
<sequence length="237" mass="25441">SILNPCSRAPKLESEISAARCKDLVTELGADFDEARKCIIAHQPRIQKAADCSRKALGEMCTDKPGAMIKKHGPETIQIAAIKEITAMVKKSGLLDQAKKLIEQGAKAAVCMRKCGSSTDCGKKLDKCSAALPSDNEIVAKVKTCALDVGFDTKLAQEICTCLNKAGIKALDDACPKIMLKLAVLSIVLLGVLGAGPEMQQQCLCKDFDPCYETAADTVLKCTDKYVHLLVTTRVVR</sequence>
<protein>
    <submittedName>
        <fullName evidence="1">Uncharacterized protein</fullName>
    </submittedName>
</protein>
<keyword evidence="2" id="KW-1185">Reference proteome</keyword>
<accession>A0AAN5CM73</accession>
<feature type="non-terminal residue" evidence="1">
    <location>
        <position position="1"/>
    </location>
</feature>
<evidence type="ECO:0000313" key="2">
    <source>
        <dbReference type="Proteomes" id="UP001328107"/>
    </source>
</evidence>